<proteinExistence type="predicted"/>
<dbReference type="InParanoid" id="A0A7J6IQC8"/>
<dbReference type="EMBL" id="ANPB02000007">
    <property type="protein sequence ID" value="KAF4479079.1"/>
    <property type="molecule type" value="Genomic_DNA"/>
</dbReference>
<name>A0A7J6IQC8_COLFN</name>
<accession>A0A7J6IQC8</accession>
<dbReference type="OrthoDB" id="10287974at2759"/>
<reference evidence="1 2" key="1">
    <citation type="submission" date="2012-08" db="EMBL/GenBank/DDBJ databases">
        <authorList>
            <person name="Gan P.H.P."/>
            <person name="Ikeda K."/>
            <person name="Irieda H."/>
            <person name="Narusaka M."/>
            <person name="O'Connell R.J."/>
            <person name="Narusaka Y."/>
            <person name="Takano Y."/>
            <person name="Kubo Y."/>
            <person name="Shirasu K."/>
        </authorList>
    </citation>
    <scope>NUCLEOTIDE SEQUENCE [LARGE SCALE GENOMIC DNA]</scope>
    <source>
        <strain evidence="1 2">Nara gc5</strain>
    </source>
</reference>
<protein>
    <submittedName>
        <fullName evidence="1">Uncharacterized protein</fullName>
    </submittedName>
</protein>
<comment type="caution">
    <text evidence="1">The sequence shown here is derived from an EMBL/GenBank/DDBJ whole genome shotgun (WGS) entry which is preliminary data.</text>
</comment>
<evidence type="ECO:0000313" key="1">
    <source>
        <dbReference type="EMBL" id="KAF4479079.1"/>
    </source>
</evidence>
<dbReference type="Proteomes" id="UP000011096">
    <property type="component" value="Unassembled WGS sequence"/>
</dbReference>
<gene>
    <name evidence="1" type="ORF">CGGC5_v011938</name>
</gene>
<dbReference type="AlphaFoldDB" id="A0A7J6IQC8"/>
<sequence length="81" mass="9346">MFEPGRETRLKSRIWQVSDDGHDDGDGGAIFVACVADRDERWHSRRGMVTAAWVHPICDRFRTAKRWSPTRGIYFALNGPR</sequence>
<keyword evidence="2" id="KW-1185">Reference proteome</keyword>
<dbReference type="GeneID" id="90980190"/>
<dbReference type="RefSeq" id="XP_066007921.1">
    <property type="nucleotide sequence ID" value="XM_066152623.1"/>
</dbReference>
<organism evidence="1 2">
    <name type="scientific">Colletotrichum fructicola (strain Nara gc5)</name>
    <name type="common">Anthracnose fungus</name>
    <name type="synonym">Colletotrichum gloeosporioides (strain Nara gc5)</name>
    <dbReference type="NCBI Taxonomy" id="1213859"/>
    <lineage>
        <taxon>Eukaryota</taxon>
        <taxon>Fungi</taxon>
        <taxon>Dikarya</taxon>
        <taxon>Ascomycota</taxon>
        <taxon>Pezizomycotina</taxon>
        <taxon>Sordariomycetes</taxon>
        <taxon>Hypocreomycetidae</taxon>
        <taxon>Glomerellales</taxon>
        <taxon>Glomerellaceae</taxon>
        <taxon>Colletotrichum</taxon>
        <taxon>Colletotrichum gloeosporioides species complex</taxon>
    </lineage>
</organism>
<evidence type="ECO:0000313" key="2">
    <source>
        <dbReference type="Proteomes" id="UP000011096"/>
    </source>
</evidence>
<reference evidence="1 2" key="2">
    <citation type="submission" date="2020-04" db="EMBL/GenBank/DDBJ databases">
        <title>Genome sequencing and assembly of multiple isolates from the Colletotrichum gloeosporioides species complex.</title>
        <authorList>
            <person name="Gan P."/>
            <person name="Shirasu K."/>
        </authorList>
    </citation>
    <scope>NUCLEOTIDE SEQUENCE [LARGE SCALE GENOMIC DNA]</scope>
    <source>
        <strain evidence="1 2">Nara gc5</strain>
    </source>
</reference>